<accession>A0ABW5QR89</accession>
<evidence type="ECO:0000313" key="1">
    <source>
        <dbReference type="EMBL" id="MFD2658811.1"/>
    </source>
</evidence>
<protein>
    <submittedName>
        <fullName evidence="1">Uncharacterized protein</fullName>
    </submittedName>
</protein>
<gene>
    <name evidence="1" type="ORF">ACFSW5_00865</name>
</gene>
<dbReference type="EMBL" id="JBHUMY010000001">
    <property type="protein sequence ID" value="MFD2658811.1"/>
    <property type="molecule type" value="Genomic_DNA"/>
</dbReference>
<sequence length="158" mass="18448">MRFLLYLENCFNKCHAEARAKGKVFPSQYDKEVAEARFRAIDYILAFMGSAIDHTYPFLQGGFKNNLPPTMKKCFEVFSQEYHERGYLSGLRSAARHLNMPTNQLQMVLYRIDGVMRSLAHKAVKEIMKAKTDREIKFAREMFEQKVASNKELILNLR</sequence>
<comment type="caution">
    <text evidence="1">The sequence shown here is derived from an EMBL/GenBank/DDBJ whole genome shotgun (WGS) entry which is preliminary data.</text>
</comment>
<keyword evidence="2" id="KW-1185">Reference proteome</keyword>
<organism evidence="1 2">
    <name type="scientific">Paenibacillus thailandensis</name>
    <dbReference type="NCBI Taxonomy" id="393250"/>
    <lineage>
        <taxon>Bacteria</taxon>
        <taxon>Bacillati</taxon>
        <taxon>Bacillota</taxon>
        <taxon>Bacilli</taxon>
        <taxon>Bacillales</taxon>
        <taxon>Paenibacillaceae</taxon>
        <taxon>Paenibacillus</taxon>
    </lineage>
</organism>
<reference evidence="2" key="1">
    <citation type="journal article" date="2019" name="Int. J. Syst. Evol. Microbiol.">
        <title>The Global Catalogue of Microorganisms (GCM) 10K type strain sequencing project: providing services to taxonomists for standard genome sequencing and annotation.</title>
        <authorList>
            <consortium name="The Broad Institute Genomics Platform"/>
            <consortium name="The Broad Institute Genome Sequencing Center for Infectious Disease"/>
            <person name="Wu L."/>
            <person name="Ma J."/>
        </authorList>
    </citation>
    <scope>NUCLEOTIDE SEQUENCE [LARGE SCALE GENOMIC DNA]</scope>
    <source>
        <strain evidence="2">TISTR 1827</strain>
    </source>
</reference>
<dbReference type="RefSeq" id="WP_080833637.1">
    <property type="nucleotide sequence ID" value="NZ_JBHUGT010000054.1"/>
</dbReference>
<proteinExistence type="predicted"/>
<evidence type="ECO:0000313" key="2">
    <source>
        <dbReference type="Proteomes" id="UP001597493"/>
    </source>
</evidence>
<name>A0ABW5QR89_9BACL</name>
<dbReference type="Proteomes" id="UP001597493">
    <property type="component" value="Unassembled WGS sequence"/>
</dbReference>